<evidence type="ECO:0000256" key="1">
    <source>
        <dbReference type="ARBA" id="ARBA00004006"/>
    </source>
</evidence>
<dbReference type="InterPro" id="IPR014777">
    <property type="entry name" value="4pyrrole_Mease_sub1"/>
</dbReference>
<dbReference type="Gene3D" id="3.30.950.10">
    <property type="entry name" value="Methyltransferase, Cobalt-precorrin-4 Transmethylase, Domain 2"/>
    <property type="match status" value="1"/>
</dbReference>
<evidence type="ECO:0000256" key="3">
    <source>
        <dbReference type="ARBA" id="ARBA00006729"/>
    </source>
</evidence>
<dbReference type="UniPathway" id="UPA00559"/>
<keyword evidence="5" id="KW-0489">Methyltransferase</keyword>
<dbReference type="CDD" id="cd11647">
    <property type="entry name" value="DHP5_DphB"/>
    <property type="match status" value="1"/>
</dbReference>
<comment type="pathway">
    <text evidence="2">Protein modification; peptidyl-diphthamide biosynthesis.</text>
</comment>
<evidence type="ECO:0000313" key="11">
    <source>
        <dbReference type="WBParaSite" id="HNAJ_0000726801-mRNA-1"/>
    </source>
</evidence>
<evidence type="ECO:0000256" key="5">
    <source>
        <dbReference type="ARBA" id="ARBA00022603"/>
    </source>
</evidence>
<keyword evidence="6" id="KW-0808">Transferase</keyword>
<evidence type="ECO:0000256" key="2">
    <source>
        <dbReference type="ARBA" id="ARBA00005156"/>
    </source>
</evidence>
<reference evidence="11" key="1">
    <citation type="submission" date="2016-04" db="UniProtKB">
        <authorList>
            <consortium name="WormBaseParasite"/>
        </authorList>
    </citation>
    <scope>IDENTIFICATION</scope>
</reference>
<dbReference type="AlphaFoldDB" id="A0A158QHD9"/>
<evidence type="ECO:0000256" key="9">
    <source>
        <dbReference type="SAM" id="SignalP"/>
    </source>
</evidence>
<sequence>LVYNILSMLYLIGLGLSTIEDISVSGLDVIKKCDHIFIDAYTSVLTHGIERISEFCGKQVKDADREFTENESNSMITLAKTANVAFLVVGDPLCATTHSDLIIRAIKEKIPYKVIHNAGIMTAVGCCGLQLYRMGETVSIPLWNEYFHPESFYLKIAANFVRGLHTLCLLDIKMKEKSVEALLHDRDIYDPPRFMVCPEAGYQILETARRIRHRVVEYDESDPEEFRELEPEVYLDPDCLVVCLARVGTPTQSIVVTTLQILGSSSPSEIGDSPEFSEALGGPMHCMIFPGELHPMEKEFLTSRLLVGDELEGLQTNCDGTSLPILLPPSKEGTSFKERVAAMFNRHEDIVKLTKKCR</sequence>
<dbReference type="Gene3D" id="3.40.1010.10">
    <property type="entry name" value="Cobalt-precorrin-4 Transmethylase, Domain 1"/>
    <property type="match status" value="1"/>
</dbReference>
<feature type="signal peptide" evidence="9">
    <location>
        <begin position="1"/>
        <end position="17"/>
    </location>
</feature>
<comment type="function">
    <text evidence="1">S-adenosyl-L-methionine-dependent methyltransferase that catalyzes four methylations of the modified target histidine residue in translation elongation factor 2 (EF-2), to form an intermediate called diphthine methyl ester. The four successive methylation reactions represent the second step of diphthamide biosynthesis.</text>
</comment>
<dbReference type="STRING" id="102285.A0A158QHD9"/>
<evidence type="ECO:0000256" key="8">
    <source>
        <dbReference type="ARBA" id="ARBA00048752"/>
    </source>
</evidence>
<dbReference type="FunFam" id="3.40.1010.10:FF:000004">
    <property type="entry name" value="Putative diphthine synthase"/>
    <property type="match status" value="1"/>
</dbReference>
<name>A0A158QHD9_RODNA</name>
<evidence type="ECO:0000256" key="6">
    <source>
        <dbReference type="ARBA" id="ARBA00022679"/>
    </source>
</evidence>
<dbReference type="GO" id="GO:0141133">
    <property type="term" value="F:diphthine methyl ester synthase activity"/>
    <property type="evidence" value="ECO:0007669"/>
    <property type="project" value="UniProtKB-EC"/>
</dbReference>
<keyword evidence="7" id="KW-0949">S-adenosyl-L-methionine</keyword>
<evidence type="ECO:0000256" key="4">
    <source>
        <dbReference type="ARBA" id="ARBA00011927"/>
    </source>
</evidence>
<dbReference type="WBParaSite" id="HNAJ_0000726801-mRNA-1">
    <property type="protein sequence ID" value="HNAJ_0000726801-mRNA-1"/>
    <property type="gene ID" value="HNAJ_0000726801"/>
</dbReference>
<dbReference type="PANTHER" id="PTHR10882:SF0">
    <property type="entry name" value="DIPHTHINE METHYL ESTER SYNTHASE"/>
    <property type="match status" value="1"/>
</dbReference>
<dbReference type="InterPro" id="IPR035996">
    <property type="entry name" value="4pyrrol_Methylase_sf"/>
</dbReference>
<dbReference type="SUPFAM" id="SSF53790">
    <property type="entry name" value="Tetrapyrrole methylase"/>
    <property type="match status" value="1"/>
</dbReference>
<dbReference type="GO" id="GO:0032259">
    <property type="term" value="P:methylation"/>
    <property type="evidence" value="ECO:0007669"/>
    <property type="project" value="UniProtKB-KW"/>
</dbReference>
<dbReference type="PANTHER" id="PTHR10882">
    <property type="entry name" value="DIPHTHINE SYNTHASE"/>
    <property type="match status" value="1"/>
</dbReference>
<dbReference type="GO" id="GO:0017183">
    <property type="term" value="P:protein histidyl modification to diphthamide"/>
    <property type="evidence" value="ECO:0007669"/>
    <property type="project" value="UniProtKB-UniPathway"/>
</dbReference>
<dbReference type="Pfam" id="PF00590">
    <property type="entry name" value="TP_methylase"/>
    <property type="match status" value="1"/>
</dbReference>
<protein>
    <recommendedName>
        <fullName evidence="4">diphthine methyl ester synthase</fullName>
        <ecNumber evidence="4">2.1.1.314</ecNumber>
    </recommendedName>
</protein>
<dbReference type="InterPro" id="IPR004551">
    <property type="entry name" value="Dphthn_synthase"/>
</dbReference>
<dbReference type="InterPro" id="IPR000878">
    <property type="entry name" value="4pyrrol_Mease"/>
</dbReference>
<evidence type="ECO:0000259" key="10">
    <source>
        <dbReference type="Pfam" id="PF00590"/>
    </source>
</evidence>
<comment type="catalytic activity">
    <reaction evidence="8">
        <text>2-[(3S)-amino-3-carboxypropyl]-L-histidyl-[translation elongation factor 2] + 4 S-adenosyl-L-methionine = diphthine methyl ester-[translation elongation factor 2] + 4 S-adenosyl-L-homocysteine + 3 H(+)</text>
        <dbReference type="Rhea" id="RHEA:42652"/>
        <dbReference type="Rhea" id="RHEA-COMP:9749"/>
        <dbReference type="Rhea" id="RHEA-COMP:10173"/>
        <dbReference type="ChEBI" id="CHEBI:15378"/>
        <dbReference type="ChEBI" id="CHEBI:57856"/>
        <dbReference type="ChEBI" id="CHEBI:59789"/>
        <dbReference type="ChEBI" id="CHEBI:73995"/>
        <dbReference type="ChEBI" id="CHEBI:79005"/>
        <dbReference type="EC" id="2.1.1.314"/>
    </reaction>
</comment>
<organism evidence="11">
    <name type="scientific">Rodentolepis nana</name>
    <name type="common">Dwarf tapeworm</name>
    <name type="synonym">Hymenolepis nana</name>
    <dbReference type="NCBI Taxonomy" id="102285"/>
    <lineage>
        <taxon>Eukaryota</taxon>
        <taxon>Metazoa</taxon>
        <taxon>Spiralia</taxon>
        <taxon>Lophotrochozoa</taxon>
        <taxon>Platyhelminthes</taxon>
        <taxon>Cestoda</taxon>
        <taxon>Eucestoda</taxon>
        <taxon>Cyclophyllidea</taxon>
        <taxon>Hymenolepididae</taxon>
        <taxon>Rodentolepis</taxon>
    </lineage>
</organism>
<proteinExistence type="inferred from homology"/>
<comment type="similarity">
    <text evidence="3">Belongs to the diphthine synthase family.</text>
</comment>
<dbReference type="InterPro" id="IPR014776">
    <property type="entry name" value="4pyrrole_Mease_sub2"/>
</dbReference>
<keyword evidence="9" id="KW-0732">Signal</keyword>
<feature type="chain" id="PRO_5007631003" description="diphthine methyl ester synthase" evidence="9">
    <location>
        <begin position="18"/>
        <end position="358"/>
    </location>
</feature>
<accession>A0A158QHD9</accession>
<dbReference type="EC" id="2.1.1.314" evidence="4"/>
<dbReference type="NCBIfam" id="TIGR00522">
    <property type="entry name" value="dph5"/>
    <property type="match status" value="1"/>
</dbReference>
<evidence type="ECO:0000256" key="7">
    <source>
        <dbReference type="ARBA" id="ARBA00022691"/>
    </source>
</evidence>
<feature type="domain" description="Tetrapyrrole methylase" evidence="10">
    <location>
        <begin position="8"/>
        <end position="203"/>
    </location>
</feature>